<sequence>MGKLIKYEFRKSWKMMAYVLVITAIFEAMFLLGCGRKLENMLAISISGLTLTAICGTFVIGIYSIHKLSKDLNTKQGYMLFMTPNSSFKILGAKVIESAASILLAGLFFAVLAILDIMFLTVRFEDLSEILRVLTIMWGSDGPSIDYIAFLSSMMDVTTGWIFVVTVGFFAIVLCASVLNGKKHNGLLSFIIFLAIAIFVDELGGIVTSSVPAFPTLESVLSMGFSWVMIIVMYVVTAWIMDNKLSV</sequence>
<dbReference type="AlphaFoldDB" id="A0A5P6VQ34"/>
<protein>
    <submittedName>
        <fullName evidence="2">Uncharacterized protein</fullName>
    </submittedName>
</protein>
<feature type="transmembrane region" description="Helical" evidence="1">
    <location>
        <begin position="160"/>
        <end position="179"/>
    </location>
</feature>
<dbReference type="EMBL" id="CP043028">
    <property type="protein sequence ID" value="QFJ53799.1"/>
    <property type="molecule type" value="Genomic_DNA"/>
</dbReference>
<feature type="transmembrane region" description="Helical" evidence="1">
    <location>
        <begin position="44"/>
        <end position="65"/>
    </location>
</feature>
<feature type="transmembrane region" description="Helical" evidence="1">
    <location>
        <begin position="12"/>
        <end position="32"/>
    </location>
</feature>
<organism evidence="2 3">
    <name type="scientific">Pseudobutyrivibrio xylanivorans</name>
    <dbReference type="NCBI Taxonomy" id="185007"/>
    <lineage>
        <taxon>Bacteria</taxon>
        <taxon>Bacillati</taxon>
        <taxon>Bacillota</taxon>
        <taxon>Clostridia</taxon>
        <taxon>Lachnospirales</taxon>
        <taxon>Lachnospiraceae</taxon>
        <taxon>Pseudobutyrivibrio</taxon>
    </lineage>
</organism>
<evidence type="ECO:0000313" key="3">
    <source>
        <dbReference type="Proteomes" id="UP000327030"/>
    </source>
</evidence>
<keyword evidence="1" id="KW-0472">Membrane</keyword>
<keyword evidence="1" id="KW-1133">Transmembrane helix</keyword>
<evidence type="ECO:0000256" key="1">
    <source>
        <dbReference type="SAM" id="Phobius"/>
    </source>
</evidence>
<feature type="transmembrane region" description="Helical" evidence="1">
    <location>
        <begin position="99"/>
        <end position="122"/>
    </location>
</feature>
<dbReference type="OrthoDB" id="2042447at2"/>
<dbReference type="RefSeq" id="WP_151622295.1">
    <property type="nucleotide sequence ID" value="NZ_CP043028.1"/>
</dbReference>
<dbReference type="KEGG" id="pxv:FXF36_02405"/>
<dbReference type="Proteomes" id="UP000327030">
    <property type="component" value="Chromosome 1"/>
</dbReference>
<feature type="transmembrane region" description="Helical" evidence="1">
    <location>
        <begin position="220"/>
        <end position="241"/>
    </location>
</feature>
<proteinExistence type="predicted"/>
<name>A0A5P6VQ34_PSEXY</name>
<keyword evidence="1" id="KW-0812">Transmembrane</keyword>
<accession>A0A5P6VQ34</accession>
<feature type="transmembrane region" description="Helical" evidence="1">
    <location>
        <begin position="186"/>
        <end position="208"/>
    </location>
</feature>
<evidence type="ECO:0000313" key="2">
    <source>
        <dbReference type="EMBL" id="QFJ53799.1"/>
    </source>
</evidence>
<gene>
    <name evidence="2" type="ORF">FXF36_02405</name>
</gene>
<reference evidence="3" key="1">
    <citation type="submission" date="2019-08" db="EMBL/GenBank/DDBJ databases">
        <title>Complete Genome Sequence of the Polysaccharide-Degrading Rumen Bacterium Pseudobutyrivibrio xylanivorans MA3014.</title>
        <authorList>
            <person name="Palevich N."/>
            <person name="Maclean P.H."/>
            <person name="Kelly W.J."/>
            <person name="Leahy S.C."/>
            <person name="Rakonjac J."/>
            <person name="Attwood G.T."/>
        </authorList>
    </citation>
    <scope>NUCLEOTIDE SEQUENCE [LARGE SCALE GENOMIC DNA]</scope>
    <source>
        <strain evidence="3">MA3014</strain>
    </source>
</reference>